<keyword evidence="7 9" id="KW-0129">CBS domain</keyword>
<evidence type="ECO:0000259" key="11">
    <source>
        <dbReference type="PROSITE" id="PS51371"/>
    </source>
</evidence>
<accession>A0A8J2UG64</accession>
<dbReference type="SUPFAM" id="SSF54631">
    <property type="entry name" value="CBS-domain pair"/>
    <property type="match status" value="1"/>
</dbReference>
<reference evidence="12" key="2">
    <citation type="submission" date="2020-09" db="EMBL/GenBank/DDBJ databases">
        <authorList>
            <person name="Sun Q."/>
            <person name="Zhou Y."/>
        </authorList>
    </citation>
    <scope>NUCLEOTIDE SEQUENCE</scope>
    <source>
        <strain evidence="12">CGMCC 1.15448</strain>
    </source>
</reference>
<dbReference type="CDD" id="cd04590">
    <property type="entry name" value="CBS_pair_CorC_HlyC_assoc"/>
    <property type="match status" value="1"/>
</dbReference>
<dbReference type="Pfam" id="PF00571">
    <property type="entry name" value="CBS"/>
    <property type="match status" value="1"/>
</dbReference>
<dbReference type="InterPro" id="IPR000644">
    <property type="entry name" value="CBS_dom"/>
</dbReference>
<dbReference type="SMART" id="SM01091">
    <property type="entry name" value="CorC_HlyC"/>
    <property type="match status" value="1"/>
</dbReference>
<evidence type="ECO:0000256" key="6">
    <source>
        <dbReference type="ARBA" id="ARBA00022989"/>
    </source>
</evidence>
<name>A0A8J2UG64_9BACT</name>
<evidence type="ECO:0000256" key="10">
    <source>
        <dbReference type="SAM" id="Phobius"/>
    </source>
</evidence>
<dbReference type="RefSeq" id="WP_229689013.1">
    <property type="nucleotide sequence ID" value="NZ_BMJC01000004.1"/>
</dbReference>
<dbReference type="PANTHER" id="PTHR22777:SF32">
    <property type="entry name" value="UPF0053 INNER MEMBRANE PROTEIN YFJD"/>
    <property type="match status" value="1"/>
</dbReference>
<dbReference type="Gene3D" id="3.10.580.10">
    <property type="entry name" value="CBS-domain"/>
    <property type="match status" value="1"/>
</dbReference>
<dbReference type="Pfam" id="PF03471">
    <property type="entry name" value="CorC_HlyC"/>
    <property type="match status" value="1"/>
</dbReference>
<dbReference type="GO" id="GO:0005886">
    <property type="term" value="C:plasma membrane"/>
    <property type="evidence" value="ECO:0007669"/>
    <property type="project" value="UniProtKB-SubCell"/>
</dbReference>
<comment type="subcellular location">
    <subcellularLocation>
        <location evidence="1">Cell membrane</location>
        <topology evidence="1">Multi-pass membrane protein</topology>
    </subcellularLocation>
</comment>
<feature type="transmembrane region" description="Helical" evidence="10">
    <location>
        <begin position="12"/>
        <end position="31"/>
    </location>
</feature>
<keyword evidence="6 10" id="KW-1133">Transmembrane helix</keyword>
<dbReference type="InterPro" id="IPR002550">
    <property type="entry name" value="CNNM"/>
</dbReference>
<dbReference type="Proteomes" id="UP000607559">
    <property type="component" value="Unassembled WGS sequence"/>
</dbReference>
<feature type="domain" description="CBS" evidence="11">
    <location>
        <begin position="278"/>
        <end position="335"/>
    </location>
</feature>
<evidence type="ECO:0000256" key="7">
    <source>
        <dbReference type="ARBA" id="ARBA00023122"/>
    </source>
</evidence>
<dbReference type="InterPro" id="IPR044751">
    <property type="entry name" value="Ion_transp-like_CBS"/>
</dbReference>
<keyword evidence="3" id="KW-1003">Cell membrane</keyword>
<feature type="transmembrane region" description="Helical" evidence="10">
    <location>
        <begin position="132"/>
        <end position="150"/>
    </location>
</feature>
<evidence type="ECO:0000256" key="3">
    <source>
        <dbReference type="ARBA" id="ARBA00022475"/>
    </source>
</evidence>
<dbReference type="Pfam" id="PF01595">
    <property type="entry name" value="CNNM"/>
    <property type="match status" value="1"/>
</dbReference>
<dbReference type="InterPro" id="IPR046342">
    <property type="entry name" value="CBS_dom_sf"/>
</dbReference>
<dbReference type="EMBL" id="BMJC01000004">
    <property type="protein sequence ID" value="GGB13415.1"/>
    <property type="molecule type" value="Genomic_DNA"/>
</dbReference>
<dbReference type="AlphaFoldDB" id="A0A8J2UG64"/>
<dbReference type="InterPro" id="IPR005170">
    <property type="entry name" value="Transptr-assoc_dom"/>
</dbReference>
<protein>
    <submittedName>
        <fullName evidence="12">Hemolysin</fullName>
    </submittedName>
</protein>
<dbReference type="InterPro" id="IPR016169">
    <property type="entry name" value="FAD-bd_PCMH_sub2"/>
</dbReference>
<evidence type="ECO:0000256" key="2">
    <source>
        <dbReference type="ARBA" id="ARBA00006337"/>
    </source>
</evidence>
<comment type="similarity">
    <text evidence="2">Belongs to the UPF0053 family.</text>
</comment>
<gene>
    <name evidence="12" type="ORF">GCM10011511_41370</name>
</gene>
<evidence type="ECO:0000256" key="9">
    <source>
        <dbReference type="PROSITE-ProRule" id="PRU00703"/>
    </source>
</evidence>
<feature type="transmembrane region" description="Helical" evidence="10">
    <location>
        <begin position="67"/>
        <end position="89"/>
    </location>
</feature>
<comment type="caution">
    <text evidence="12">The sequence shown here is derived from an EMBL/GenBank/DDBJ whole genome shotgun (WGS) entry which is preliminary data.</text>
</comment>
<reference evidence="12" key="1">
    <citation type="journal article" date="2014" name="Int. J. Syst. Evol. Microbiol.">
        <title>Complete genome sequence of Corynebacterium casei LMG S-19264T (=DSM 44701T), isolated from a smear-ripened cheese.</title>
        <authorList>
            <consortium name="US DOE Joint Genome Institute (JGI-PGF)"/>
            <person name="Walter F."/>
            <person name="Albersmeier A."/>
            <person name="Kalinowski J."/>
            <person name="Ruckert C."/>
        </authorList>
    </citation>
    <scope>NUCLEOTIDE SEQUENCE</scope>
    <source>
        <strain evidence="12">CGMCC 1.15448</strain>
    </source>
</reference>
<dbReference type="FunFam" id="3.10.580.10:FF:000002">
    <property type="entry name" value="Magnesium/cobalt efflux protein CorC"/>
    <property type="match status" value="1"/>
</dbReference>
<evidence type="ECO:0000256" key="8">
    <source>
        <dbReference type="ARBA" id="ARBA00023136"/>
    </source>
</evidence>
<keyword evidence="5" id="KW-0677">Repeat</keyword>
<dbReference type="SUPFAM" id="SSF56176">
    <property type="entry name" value="FAD-binding/transporter-associated domain-like"/>
    <property type="match status" value="1"/>
</dbReference>
<dbReference type="NCBIfam" id="TIGR03520">
    <property type="entry name" value="GldE"/>
    <property type="match status" value="1"/>
</dbReference>
<dbReference type="GO" id="GO:0050660">
    <property type="term" value="F:flavin adenine dinucleotide binding"/>
    <property type="evidence" value="ECO:0007669"/>
    <property type="project" value="InterPro"/>
</dbReference>
<keyword evidence="4 10" id="KW-0812">Transmembrane</keyword>
<feature type="transmembrane region" description="Helical" evidence="10">
    <location>
        <begin position="101"/>
        <end position="120"/>
    </location>
</feature>
<proteinExistence type="inferred from homology"/>
<evidence type="ECO:0000256" key="1">
    <source>
        <dbReference type="ARBA" id="ARBA00004651"/>
    </source>
</evidence>
<sequence length="429" mass="49056">MELLLINPQATTILAIVILFLLLLSFVLSGSEVAFFTLTYKDINILKTKQDLSWRRIVSLLEDPKTLLASLLIANSIINIAIIILSNFLIDEMVLLKQSFWFFEFLIKVILIGFVMILFGEVMPKIWATQNNLQFAYYTSGIIELVHLLFRRMSSWAVNQSESLERFFGRKKPGLIIEQLGYQIDQSKNEASEEERNILKGIVKFGSISVRQVMRARMDVSGVSYDLSFGQLKQKFEELHYSRLPVFKSSLDELAGTIQSRDLIACLGEPDNFDWHPYIRPIYFVHEHKLIEDLLQEFQQKKIHFAAVVDEFGGTSGIVTLEDILEEVIGEIRDEFDEEEPESRHMDDGSYIFEGRTMLHDVCKTMNLAIDTFDKVKGDSDSLAGLILELSGDIPKVNDVIPCGDFEFTILDADSSRIKKVKVTIRMQS</sequence>
<organism evidence="12 13">
    <name type="scientific">Puia dinghuensis</name>
    <dbReference type="NCBI Taxonomy" id="1792502"/>
    <lineage>
        <taxon>Bacteria</taxon>
        <taxon>Pseudomonadati</taxon>
        <taxon>Bacteroidota</taxon>
        <taxon>Chitinophagia</taxon>
        <taxon>Chitinophagales</taxon>
        <taxon>Chitinophagaceae</taxon>
        <taxon>Puia</taxon>
    </lineage>
</organism>
<keyword evidence="13" id="KW-1185">Reference proteome</keyword>
<evidence type="ECO:0000256" key="5">
    <source>
        <dbReference type="ARBA" id="ARBA00022737"/>
    </source>
</evidence>
<evidence type="ECO:0000313" key="12">
    <source>
        <dbReference type="EMBL" id="GGB13415.1"/>
    </source>
</evidence>
<dbReference type="PROSITE" id="PS51371">
    <property type="entry name" value="CBS"/>
    <property type="match status" value="1"/>
</dbReference>
<evidence type="ECO:0000256" key="4">
    <source>
        <dbReference type="ARBA" id="ARBA00022692"/>
    </source>
</evidence>
<evidence type="ECO:0000313" key="13">
    <source>
        <dbReference type="Proteomes" id="UP000607559"/>
    </source>
</evidence>
<dbReference type="InterPro" id="IPR036318">
    <property type="entry name" value="FAD-bd_PCMH-like_sf"/>
</dbReference>
<dbReference type="InterPro" id="IPR019862">
    <property type="entry name" value="Motility-assoc_prot_GldE"/>
</dbReference>
<dbReference type="Gene3D" id="3.30.465.10">
    <property type="match status" value="1"/>
</dbReference>
<dbReference type="PANTHER" id="PTHR22777">
    <property type="entry name" value="HEMOLYSIN-RELATED"/>
    <property type="match status" value="1"/>
</dbReference>
<dbReference type="SMART" id="SM00116">
    <property type="entry name" value="CBS"/>
    <property type="match status" value="2"/>
</dbReference>
<keyword evidence="8 10" id="KW-0472">Membrane</keyword>